<evidence type="ECO:0000256" key="4">
    <source>
        <dbReference type="ARBA" id="ARBA00022692"/>
    </source>
</evidence>
<gene>
    <name evidence="9" type="ORF">CSX02_09850</name>
</gene>
<name>A0A2G3E1C9_9FIRM</name>
<dbReference type="PANTHER" id="PTHR34229:SF1">
    <property type="entry name" value="METAL TRANSPORT PROTEIN HI_1621-RELATED"/>
    <property type="match status" value="1"/>
</dbReference>
<feature type="domain" description="PDGLE" evidence="8">
    <location>
        <begin position="242"/>
        <end position="333"/>
    </location>
</feature>
<evidence type="ECO:0000256" key="3">
    <source>
        <dbReference type="ARBA" id="ARBA00022475"/>
    </source>
</evidence>
<evidence type="ECO:0000256" key="6">
    <source>
        <dbReference type="ARBA" id="ARBA00023136"/>
    </source>
</evidence>
<feature type="transmembrane region" description="Helical" evidence="7">
    <location>
        <begin position="40"/>
        <end position="61"/>
    </location>
</feature>
<dbReference type="GO" id="GO:0005886">
    <property type="term" value="C:plasma membrane"/>
    <property type="evidence" value="ECO:0007669"/>
    <property type="project" value="UniProtKB-SubCell"/>
</dbReference>
<feature type="transmembrane region" description="Helical" evidence="7">
    <location>
        <begin position="311"/>
        <end position="332"/>
    </location>
</feature>
<feature type="transmembrane region" description="Helical" evidence="7">
    <location>
        <begin position="195"/>
        <end position="217"/>
    </location>
</feature>
<evidence type="ECO:0000256" key="1">
    <source>
        <dbReference type="ARBA" id="ARBA00004651"/>
    </source>
</evidence>
<dbReference type="EMBL" id="PDYG01000082">
    <property type="protein sequence ID" value="PHU37082.1"/>
    <property type="molecule type" value="Genomic_DNA"/>
</dbReference>
<evidence type="ECO:0000313" key="10">
    <source>
        <dbReference type="Proteomes" id="UP000224563"/>
    </source>
</evidence>
<evidence type="ECO:0000259" key="8">
    <source>
        <dbReference type="Pfam" id="PF13190"/>
    </source>
</evidence>
<dbReference type="Pfam" id="PF13190">
    <property type="entry name" value="PDGLE"/>
    <property type="match status" value="1"/>
</dbReference>
<dbReference type="InterPro" id="IPR002751">
    <property type="entry name" value="CbiM/NikMN"/>
</dbReference>
<evidence type="ECO:0000256" key="5">
    <source>
        <dbReference type="ARBA" id="ARBA00022989"/>
    </source>
</evidence>
<comment type="caution">
    <text evidence="9">The sequence shown here is derived from an EMBL/GenBank/DDBJ whole genome shotgun (WGS) entry which is preliminary data.</text>
</comment>
<keyword evidence="6 7" id="KW-0472">Membrane</keyword>
<dbReference type="GO" id="GO:0000041">
    <property type="term" value="P:transition metal ion transport"/>
    <property type="evidence" value="ECO:0007669"/>
    <property type="project" value="InterPro"/>
</dbReference>
<dbReference type="NCBIfam" id="NF005598">
    <property type="entry name" value="PRK07331.1"/>
    <property type="match status" value="1"/>
</dbReference>
<keyword evidence="10" id="KW-1185">Reference proteome</keyword>
<sequence length="340" mass="35879">MHIPENYLAPATCGVMGAAMVPVWVHAVKKVGKELPKEKMPLLGVGAAFSFLAMMFNVPLVGGTTGHAVGGTLIALLFGPNAACIAVSIALLIQAVLFGDGGILAFGANCFNMAFILPFAGYYTYRLIVKLASKNQPAKSGIHYVAAAIGSYVGINLAAFFTAVEFGLQPLLFHDASGNALYCPYDLSVAIPSMMIPHLVVAGVVELVFTVVVYAFIRKVAPDMIYENILAQTEQEPKKHIPVFALIAVLIAATPLGLLATGTAWGEWGADEIAAVENAGKVLGYTPSGLANGWELNVLMPDYAVSGMNEIPAYILSAILGVALLVIIFKLISLPMKGRR</sequence>
<feature type="transmembrane region" description="Helical" evidence="7">
    <location>
        <begin position="73"/>
        <end position="97"/>
    </location>
</feature>
<reference evidence="9 10" key="2">
    <citation type="submission" date="2017-10" db="EMBL/GenBank/DDBJ databases">
        <authorList>
            <person name="Banno H."/>
            <person name="Chua N.-H."/>
        </authorList>
    </citation>
    <scope>NUCLEOTIDE SEQUENCE [LARGE SCALE GENOMIC DNA]</scope>
    <source>
        <strain evidence="9 10">JK623</strain>
    </source>
</reference>
<dbReference type="PANTHER" id="PTHR34229">
    <property type="entry name" value="METAL TRANSPORT PROTEIN HI_1621-RELATED"/>
    <property type="match status" value="1"/>
</dbReference>
<comment type="subcellular location">
    <subcellularLocation>
        <location evidence="1">Cell membrane</location>
        <topology evidence="1">Multi-pass membrane protein</topology>
    </subcellularLocation>
</comment>
<reference evidence="9 10" key="1">
    <citation type="submission" date="2017-10" db="EMBL/GenBank/DDBJ databases">
        <title>Resolving the taxonomy of Roseburia spp., Eubacterium rectale and Agathobacter spp. through phylogenomic analysis.</title>
        <authorList>
            <person name="Sheridan P.O."/>
            <person name="Walker A.W."/>
            <person name="Duncan S.H."/>
            <person name="Scott K.P."/>
            <person name="Toole P.W.O."/>
            <person name="Luis P."/>
            <person name="Flint H.J."/>
        </authorList>
    </citation>
    <scope>NUCLEOTIDE SEQUENCE [LARGE SCALE GENOMIC DNA]</scope>
    <source>
        <strain evidence="9 10">JK623</strain>
    </source>
</reference>
<dbReference type="NCBIfam" id="NF008873">
    <property type="entry name" value="PRK11909.1"/>
    <property type="match status" value="1"/>
</dbReference>
<keyword evidence="4 7" id="KW-0812">Transmembrane</keyword>
<accession>A0A2G3E1C9</accession>
<protein>
    <submittedName>
        <fullName evidence="9">Cobalamin biosynthesis protein CbiM</fullName>
    </submittedName>
</protein>
<feature type="transmembrane region" description="Helical" evidence="7">
    <location>
        <begin position="144"/>
        <end position="164"/>
    </location>
</feature>
<keyword evidence="5 7" id="KW-1133">Transmembrane helix</keyword>
<keyword evidence="3" id="KW-1003">Cell membrane</keyword>
<dbReference type="AlphaFoldDB" id="A0A2G3E1C9"/>
<organism evidence="9 10">
    <name type="scientific">Agathobacter ruminis</name>
    <dbReference type="NCBI Taxonomy" id="1712665"/>
    <lineage>
        <taxon>Bacteria</taxon>
        <taxon>Bacillati</taxon>
        <taxon>Bacillota</taxon>
        <taxon>Clostridia</taxon>
        <taxon>Lachnospirales</taxon>
        <taxon>Lachnospiraceae</taxon>
        <taxon>Agathobacter</taxon>
    </lineage>
</organism>
<dbReference type="InterPro" id="IPR025937">
    <property type="entry name" value="PDGLE_dom"/>
</dbReference>
<feature type="transmembrane region" description="Helical" evidence="7">
    <location>
        <begin position="103"/>
        <end position="123"/>
    </location>
</feature>
<dbReference type="Proteomes" id="UP000224563">
    <property type="component" value="Unassembled WGS sequence"/>
</dbReference>
<dbReference type="RefSeq" id="WP_099386571.1">
    <property type="nucleotide sequence ID" value="NZ_JANSWH010000067.1"/>
</dbReference>
<evidence type="ECO:0000313" key="9">
    <source>
        <dbReference type="EMBL" id="PHU37082.1"/>
    </source>
</evidence>
<keyword evidence="2" id="KW-0813">Transport</keyword>
<dbReference type="Gene3D" id="1.10.1760.20">
    <property type="match status" value="1"/>
</dbReference>
<dbReference type="Pfam" id="PF01891">
    <property type="entry name" value="CbiM"/>
    <property type="match status" value="1"/>
</dbReference>
<feature type="transmembrane region" description="Helical" evidence="7">
    <location>
        <begin position="243"/>
        <end position="265"/>
    </location>
</feature>
<feature type="transmembrane region" description="Helical" evidence="7">
    <location>
        <begin position="7"/>
        <end position="28"/>
    </location>
</feature>
<evidence type="ECO:0000256" key="2">
    <source>
        <dbReference type="ARBA" id="ARBA00022448"/>
    </source>
</evidence>
<evidence type="ECO:0000256" key="7">
    <source>
        <dbReference type="SAM" id="Phobius"/>
    </source>
</evidence>
<proteinExistence type="predicted"/>